<dbReference type="InterPro" id="IPR058334">
    <property type="entry name" value="DUF8021"/>
</dbReference>
<accession>A0A9N9KYE4</accession>
<dbReference type="AlphaFoldDB" id="A0A9N9KYE4"/>
<proteinExistence type="predicted"/>
<dbReference type="OrthoDB" id="3504677at2759"/>
<feature type="domain" description="DUF8021" evidence="1">
    <location>
        <begin position="158"/>
        <end position="260"/>
    </location>
</feature>
<protein>
    <recommendedName>
        <fullName evidence="1">DUF8021 domain-containing protein</fullName>
    </recommendedName>
</protein>
<evidence type="ECO:0000259" key="1">
    <source>
        <dbReference type="Pfam" id="PF26061"/>
    </source>
</evidence>
<evidence type="ECO:0000313" key="3">
    <source>
        <dbReference type="Proteomes" id="UP000696280"/>
    </source>
</evidence>
<reference evidence="2" key="1">
    <citation type="submission" date="2021-07" db="EMBL/GenBank/DDBJ databases">
        <authorList>
            <person name="Durling M."/>
        </authorList>
    </citation>
    <scope>NUCLEOTIDE SEQUENCE</scope>
</reference>
<feature type="non-terminal residue" evidence="2">
    <location>
        <position position="1"/>
    </location>
</feature>
<dbReference type="Pfam" id="PF26061">
    <property type="entry name" value="DUF8021"/>
    <property type="match status" value="1"/>
</dbReference>
<sequence length="264" mass="28562">SGTASKMTTLSNTVSYIQNDVAMPITSGVLATPIAIDHNRSTLDTTQCATYTEIVSTEVRHPYVVGTQIRFSTVGTGNGNGNGNGTASATKLRIEKVETVVTEKGDWLFDPVGTLKYVRLEEIYKAILWNIPQPPHQQSTPPPLPLPQDKWGPIPPSQRDTRTTIQAAADAYLDLFNNKSVQVPWGTPCARLEGGSYTGKGSASDSCNVGVPSGVKITNRRYVVDEMLGAVDVMCTFASSADTHEFRVEGGRLRFVHTMTDTGR</sequence>
<dbReference type="EMBL" id="CAJVRL010000066">
    <property type="protein sequence ID" value="CAG8955779.1"/>
    <property type="molecule type" value="Genomic_DNA"/>
</dbReference>
<dbReference type="Proteomes" id="UP000696280">
    <property type="component" value="Unassembled WGS sequence"/>
</dbReference>
<evidence type="ECO:0000313" key="2">
    <source>
        <dbReference type="EMBL" id="CAG8955779.1"/>
    </source>
</evidence>
<comment type="caution">
    <text evidence="2">The sequence shown here is derived from an EMBL/GenBank/DDBJ whole genome shotgun (WGS) entry which is preliminary data.</text>
</comment>
<organism evidence="2 3">
    <name type="scientific">Hymenoscyphus fraxineus</name>
    <dbReference type="NCBI Taxonomy" id="746836"/>
    <lineage>
        <taxon>Eukaryota</taxon>
        <taxon>Fungi</taxon>
        <taxon>Dikarya</taxon>
        <taxon>Ascomycota</taxon>
        <taxon>Pezizomycotina</taxon>
        <taxon>Leotiomycetes</taxon>
        <taxon>Helotiales</taxon>
        <taxon>Helotiaceae</taxon>
        <taxon>Hymenoscyphus</taxon>
    </lineage>
</organism>
<name>A0A9N9KYE4_9HELO</name>
<gene>
    <name evidence="2" type="ORF">HYFRA_00011648</name>
</gene>
<keyword evidence="3" id="KW-1185">Reference proteome</keyword>